<evidence type="ECO:0000313" key="2">
    <source>
        <dbReference type="Proteomes" id="UP000070544"/>
    </source>
</evidence>
<dbReference type="EMBL" id="KQ965751">
    <property type="protein sequence ID" value="KXS16638.1"/>
    <property type="molecule type" value="Genomic_DNA"/>
</dbReference>
<sequence>MVLAQLLTRFPNLTTLGDLVLFDDTNEHWNGLAVTIPQHVFPSFAFPPGTSNGWAHPRIRNLGVAIFPRWSGNDMCDTVVLSSFASVVARYFPAVESLSFTFMLPVPFKPLSNVPGVLKAWEEVVTVLPANRINFVGENVGLLLRNGEGVDVQVADTWRLFFEGIRRIGDRIGKKVEADGEF</sequence>
<dbReference type="OrthoDB" id="10635774at2759"/>
<organism evidence="1 2">
    <name type="scientific">Gonapodya prolifera (strain JEL478)</name>
    <name type="common">Monoblepharis prolifera</name>
    <dbReference type="NCBI Taxonomy" id="1344416"/>
    <lineage>
        <taxon>Eukaryota</taxon>
        <taxon>Fungi</taxon>
        <taxon>Fungi incertae sedis</taxon>
        <taxon>Chytridiomycota</taxon>
        <taxon>Chytridiomycota incertae sedis</taxon>
        <taxon>Monoblepharidomycetes</taxon>
        <taxon>Monoblepharidales</taxon>
        <taxon>Gonapodyaceae</taxon>
        <taxon>Gonapodya</taxon>
    </lineage>
</organism>
<proteinExistence type="predicted"/>
<accession>A0A139AIT1</accession>
<dbReference type="Proteomes" id="UP000070544">
    <property type="component" value="Unassembled WGS sequence"/>
</dbReference>
<gene>
    <name evidence="1" type="ORF">M427DRAFT_288732</name>
</gene>
<reference evidence="1 2" key="1">
    <citation type="journal article" date="2015" name="Genome Biol. Evol.">
        <title>Phylogenomic analyses indicate that early fungi evolved digesting cell walls of algal ancestors of land plants.</title>
        <authorList>
            <person name="Chang Y."/>
            <person name="Wang S."/>
            <person name="Sekimoto S."/>
            <person name="Aerts A.L."/>
            <person name="Choi C."/>
            <person name="Clum A."/>
            <person name="LaButti K.M."/>
            <person name="Lindquist E.A."/>
            <person name="Yee Ngan C."/>
            <person name="Ohm R.A."/>
            <person name="Salamov A.A."/>
            <person name="Grigoriev I.V."/>
            <person name="Spatafora J.W."/>
            <person name="Berbee M.L."/>
        </authorList>
    </citation>
    <scope>NUCLEOTIDE SEQUENCE [LARGE SCALE GENOMIC DNA]</scope>
    <source>
        <strain evidence="1 2">JEL478</strain>
    </source>
</reference>
<evidence type="ECO:0000313" key="1">
    <source>
        <dbReference type="EMBL" id="KXS16638.1"/>
    </source>
</evidence>
<keyword evidence="2" id="KW-1185">Reference proteome</keyword>
<protein>
    <submittedName>
        <fullName evidence="1">Uncharacterized protein</fullName>
    </submittedName>
</protein>
<name>A0A139AIT1_GONPJ</name>
<dbReference type="AlphaFoldDB" id="A0A139AIT1"/>